<comment type="caution">
    <text evidence="1">The sequence shown here is derived from an EMBL/GenBank/DDBJ whole genome shotgun (WGS) entry which is preliminary data.</text>
</comment>
<evidence type="ECO:0000313" key="1">
    <source>
        <dbReference type="EMBL" id="KKM20032.1"/>
    </source>
</evidence>
<name>A0A0F9HY46_9ZZZZ</name>
<accession>A0A0F9HY46</accession>
<organism evidence="1">
    <name type="scientific">marine sediment metagenome</name>
    <dbReference type="NCBI Taxonomy" id="412755"/>
    <lineage>
        <taxon>unclassified sequences</taxon>
        <taxon>metagenomes</taxon>
        <taxon>ecological metagenomes</taxon>
    </lineage>
</organism>
<reference evidence="1" key="1">
    <citation type="journal article" date="2015" name="Nature">
        <title>Complex archaea that bridge the gap between prokaryotes and eukaryotes.</title>
        <authorList>
            <person name="Spang A."/>
            <person name="Saw J.H."/>
            <person name="Jorgensen S.L."/>
            <person name="Zaremba-Niedzwiedzka K."/>
            <person name="Martijn J."/>
            <person name="Lind A.E."/>
            <person name="van Eijk R."/>
            <person name="Schleper C."/>
            <person name="Guy L."/>
            <person name="Ettema T.J."/>
        </authorList>
    </citation>
    <scope>NUCLEOTIDE SEQUENCE</scope>
</reference>
<protein>
    <submittedName>
        <fullName evidence="1">Uncharacterized protein</fullName>
    </submittedName>
</protein>
<dbReference type="EMBL" id="LAZR01013854">
    <property type="protein sequence ID" value="KKM20032.1"/>
    <property type="molecule type" value="Genomic_DNA"/>
</dbReference>
<sequence length="68" mass="7679">MIHGSAIWHCISPECRDMLRPFLSPDFVEPRNATTPWSVNDVPFGDVETAEEIGGLIRERPYHAGRVT</sequence>
<dbReference type="AlphaFoldDB" id="A0A0F9HY46"/>
<gene>
    <name evidence="1" type="ORF">LCGC14_1649590</name>
</gene>
<proteinExistence type="predicted"/>